<protein>
    <recommendedName>
        <fullName evidence="4">Maltodextrose utilization protein MalA</fullName>
    </recommendedName>
</protein>
<evidence type="ECO:0000256" key="1">
    <source>
        <dbReference type="SAM" id="Phobius"/>
    </source>
</evidence>
<keyword evidence="1" id="KW-0472">Membrane</keyword>
<dbReference type="RefSeq" id="WP_007208647.1">
    <property type="nucleotide sequence ID" value="NZ_GL622241.1"/>
</dbReference>
<evidence type="ECO:0000313" key="2">
    <source>
        <dbReference type="EMBL" id="EFU73518.1"/>
    </source>
</evidence>
<dbReference type="EMBL" id="AEPV01000066">
    <property type="protein sequence ID" value="EFU73518.1"/>
    <property type="molecule type" value="Genomic_DNA"/>
</dbReference>
<dbReference type="Pfam" id="PF06691">
    <property type="entry name" value="DUF1189"/>
    <property type="match status" value="1"/>
</dbReference>
<gene>
    <name evidence="2" type="ORF">HMPREF9088_1634</name>
</gene>
<name>E6LGZ4_ENTI1</name>
<dbReference type="eggNOG" id="COG5521">
    <property type="taxonomic scope" value="Bacteria"/>
</dbReference>
<feature type="transmembrane region" description="Helical" evidence="1">
    <location>
        <begin position="171"/>
        <end position="204"/>
    </location>
</feature>
<feature type="transmembrane region" description="Helical" evidence="1">
    <location>
        <begin position="243"/>
        <end position="259"/>
    </location>
</feature>
<dbReference type="STRING" id="888064.HMPREF9088_1634"/>
<proteinExistence type="predicted"/>
<organism evidence="2 3">
    <name type="scientific">Enterococcus italicus (strain DSM 15952 / CCUG 50447 / LMG 22039 / TP 1.5)</name>
    <dbReference type="NCBI Taxonomy" id="888064"/>
    <lineage>
        <taxon>Bacteria</taxon>
        <taxon>Bacillati</taxon>
        <taxon>Bacillota</taxon>
        <taxon>Bacilli</taxon>
        <taxon>Lactobacillales</taxon>
        <taxon>Enterococcaceae</taxon>
        <taxon>Enterococcus</taxon>
    </lineage>
</organism>
<accession>E6LGZ4</accession>
<sequence>MSIYQMFLGSFFQFKNLISVRKSPFGKVIFYLVLLSFVYAIPLTTQVMNIFGNLHADGQKIAGKLPDFTIKDNQLSSPEENSGFIYQSNYLIFTFDPDNKRNATDIQSDLKGKLVSIGMLKNQLIILFPSDETTQSLLGDTSFHLTYDQSIFSSFNGKTIKSVLAEKRLPWFLYVIIFLVAIYPSFINLVFTILFTALFSSIWLKRMDRSLTFLETLKLVIVSATVPTLLSTLIMLFHYSFNSGTFLFLATSFIVYQAVRKTKSSSK</sequence>
<dbReference type="PATRIC" id="fig|888064.11.peg.78"/>
<keyword evidence="1" id="KW-1133">Transmembrane helix</keyword>
<reference evidence="2 3" key="1">
    <citation type="submission" date="2010-12" db="EMBL/GenBank/DDBJ databases">
        <authorList>
            <person name="Muzny D."/>
            <person name="Qin X."/>
            <person name="Deng J."/>
            <person name="Jiang H."/>
            <person name="Liu Y."/>
            <person name="Qu J."/>
            <person name="Song X.-Z."/>
            <person name="Zhang L."/>
            <person name="Thornton R."/>
            <person name="Coyle M."/>
            <person name="Francisco L."/>
            <person name="Jackson L."/>
            <person name="Javaid M."/>
            <person name="Korchina V."/>
            <person name="Kovar C."/>
            <person name="Mata R."/>
            <person name="Mathew T."/>
            <person name="Ngo R."/>
            <person name="Nguyen L."/>
            <person name="Nguyen N."/>
            <person name="Okwuonu G."/>
            <person name="Ongeri F."/>
            <person name="Pham C."/>
            <person name="Simmons D."/>
            <person name="Wilczek-Boney K."/>
            <person name="Hale W."/>
            <person name="Jakkamsetti A."/>
            <person name="Pham P."/>
            <person name="Ruth R."/>
            <person name="San Lucas F."/>
            <person name="Warren J."/>
            <person name="Zhang J."/>
            <person name="Zhao Z."/>
            <person name="Zhou C."/>
            <person name="Zhu D."/>
            <person name="Lee S."/>
            <person name="Bess C."/>
            <person name="Blankenburg K."/>
            <person name="Forbes L."/>
            <person name="Fu Q."/>
            <person name="Gubbala S."/>
            <person name="Hirani K."/>
            <person name="Jayaseelan J.C."/>
            <person name="Lara F."/>
            <person name="Munidasa M."/>
            <person name="Palculict T."/>
            <person name="Patil S."/>
            <person name="Pu L.-L."/>
            <person name="Saada N."/>
            <person name="Tang L."/>
            <person name="Weissenberger G."/>
            <person name="Zhu Y."/>
            <person name="Hemphill L."/>
            <person name="Shang Y."/>
            <person name="Youmans B."/>
            <person name="Ayvaz T."/>
            <person name="Ross M."/>
            <person name="Santibanez J."/>
            <person name="Aqrawi P."/>
            <person name="Gross S."/>
            <person name="Joshi V."/>
            <person name="Fowler G."/>
            <person name="Nazareth L."/>
            <person name="Reid J."/>
            <person name="Worley K."/>
            <person name="Petrosino J."/>
            <person name="Highlander S."/>
            <person name="Gibbs R."/>
        </authorList>
    </citation>
    <scope>NUCLEOTIDE SEQUENCE [LARGE SCALE GENOMIC DNA]</scope>
    <source>
        <strain evidence="3">DSM 15952 / CCUG 50447 / LMG 22039 / TP 1.5</strain>
    </source>
</reference>
<feature type="transmembrane region" description="Helical" evidence="1">
    <location>
        <begin position="216"/>
        <end position="237"/>
    </location>
</feature>
<keyword evidence="1" id="KW-0812">Transmembrane</keyword>
<dbReference type="Proteomes" id="UP000010296">
    <property type="component" value="Unassembled WGS sequence"/>
</dbReference>
<dbReference type="AlphaFoldDB" id="E6LGZ4"/>
<keyword evidence="3" id="KW-1185">Reference proteome</keyword>
<dbReference type="OrthoDB" id="2134424at2"/>
<evidence type="ECO:0000313" key="3">
    <source>
        <dbReference type="Proteomes" id="UP000010296"/>
    </source>
</evidence>
<comment type="caution">
    <text evidence="2">The sequence shown here is derived from an EMBL/GenBank/DDBJ whole genome shotgun (WGS) entry which is preliminary data.</text>
</comment>
<evidence type="ECO:0008006" key="4">
    <source>
        <dbReference type="Google" id="ProtNLM"/>
    </source>
</evidence>
<dbReference type="InterPro" id="IPR009574">
    <property type="entry name" value="DUF1189"/>
</dbReference>
<dbReference type="HOGENOM" id="CLU_094880_0_0_9"/>